<dbReference type="RefSeq" id="WP_274269224.1">
    <property type="nucleotide sequence ID" value="NZ_CP117880.1"/>
</dbReference>
<keyword evidence="2 3" id="KW-0418">Kinase</keyword>
<dbReference type="EMBL" id="CP117880">
    <property type="protein sequence ID" value="WDF70518.1"/>
    <property type="molecule type" value="Genomic_DNA"/>
</dbReference>
<dbReference type="Gene3D" id="1.10.510.10">
    <property type="entry name" value="Transferase(Phosphotransferase) domain 1"/>
    <property type="match status" value="1"/>
</dbReference>
<dbReference type="InterPro" id="IPR016477">
    <property type="entry name" value="Fructo-/Ketosamine-3-kinase"/>
</dbReference>
<dbReference type="Proteomes" id="UP001221558">
    <property type="component" value="Chromosome"/>
</dbReference>
<sequence length="284" mass="32112">MNLKSVLEECLNQVVVRVKPIHSGHVNDAYKVLTKDRCYFLKVNREIVFSNYFVQERAGLAALKEAFQHRVPEVVGVFEHDGAQLLIMEYIESGNANEGFWTDFGQQLAAMHRKSDASFGWHDNNYIGNLPQENTRNSCWSSFYTENRILPLVRKMQDMGVFSNKQIQQAEKLCLEINNILPKEAPALIHGDLWSGNFLIDKKGLPVLIDPSISFSHREMDIGMTKLFGGFPAEFYAAYTASFPLAPGWEARLPVMQLYPLLVHATLFGGGYVGRCVDTLATFN</sequence>
<gene>
    <name evidence="3" type="ORF">PQ465_09120</name>
</gene>
<comment type="similarity">
    <text evidence="1 2">Belongs to the fructosamine kinase family.</text>
</comment>
<evidence type="ECO:0000256" key="2">
    <source>
        <dbReference type="PIRNR" id="PIRNR006221"/>
    </source>
</evidence>
<evidence type="ECO:0000313" key="3">
    <source>
        <dbReference type="EMBL" id="WDF70518.1"/>
    </source>
</evidence>
<dbReference type="Gene3D" id="1.20.1270.240">
    <property type="match status" value="1"/>
</dbReference>
<dbReference type="InterPro" id="IPR011009">
    <property type="entry name" value="Kinase-like_dom_sf"/>
</dbReference>
<dbReference type="Pfam" id="PF03881">
    <property type="entry name" value="Fructosamin_kin"/>
    <property type="match status" value="1"/>
</dbReference>
<proteinExistence type="inferred from homology"/>
<name>A0ABY7WLP9_9SPHI</name>
<organism evidence="3 4">
    <name type="scientific">Sphingobacterium oryzagri</name>
    <dbReference type="NCBI Taxonomy" id="3025669"/>
    <lineage>
        <taxon>Bacteria</taxon>
        <taxon>Pseudomonadati</taxon>
        <taxon>Bacteroidota</taxon>
        <taxon>Sphingobacteriia</taxon>
        <taxon>Sphingobacteriales</taxon>
        <taxon>Sphingobacteriaceae</taxon>
        <taxon>Sphingobacterium</taxon>
    </lineage>
</organism>
<protein>
    <submittedName>
        <fullName evidence="3">Fructosamine kinase family protein</fullName>
    </submittedName>
</protein>
<dbReference type="GO" id="GO:0016301">
    <property type="term" value="F:kinase activity"/>
    <property type="evidence" value="ECO:0007669"/>
    <property type="project" value="UniProtKB-KW"/>
</dbReference>
<reference evidence="3 4" key="1">
    <citation type="submission" date="2023-02" db="EMBL/GenBank/DDBJ databases">
        <title>Genome sequence of Sphingobacterium sp. KACC 22765.</title>
        <authorList>
            <person name="Kim S."/>
            <person name="Heo J."/>
            <person name="Kwon S.-W."/>
        </authorList>
    </citation>
    <scope>NUCLEOTIDE SEQUENCE [LARGE SCALE GENOMIC DNA]</scope>
    <source>
        <strain evidence="3 4">KACC 22765</strain>
    </source>
</reference>
<dbReference type="Gene3D" id="3.30.200.20">
    <property type="entry name" value="Phosphorylase Kinase, domain 1"/>
    <property type="match status" value="1"/>
</dbReference>
<evidence type="ECO:0000313" key="4">
    <source>
        <dbReference type="Proteomes" id="UP001221558"/>
    </source>
</evidence>
<keyword evidence="4" id="KW-1185">Reference proteome</keyword>
<keyword evidence="2" id="KW-0808">Transferase</keyword>
<dbReference type="PANTHER" id="PTHR12149">
    <property type="entry name" value="FRUCTOSAMINE 3 KINASE-RELATED PROTEIN"/>
    <property type="match status" value="1"/>
</dbReference>
<dbReference type="PIRSF" id="PIRSF006221">
    <property type="entry name" value="Ketosamine-3-kinase"/>
    <property type="match status" value="1"/>
</dbReference>
<accession>A0ABY7WLP9</accession>
<dbReference type="SUPFAM" id="SSF56112">
    <property type="entry name" value="Protein kinase-like (PK-like)"/>
    <property type="match status" value="1"/>
</dbReference>
<dbReference type="PANTHER" id="PTHR12149:SF8">
    <property type="entry name" value="PROTEIN-RIBULOSAMINE 3-KINASE"/>
    <property type="match status" value="1"/>
</dbReference>
<evidence type="ECO:0000256" key="1">
    <source>
        <dbReference type="ARBA" id="ARBA00009460"/>
    </source>
</evidence>